<dbReference type="AlphaFoldDB" id="A0A2P2ISC1"/>
<dbReference type="EMBL" id="GGEC01003629">
    <property type="protein sequence ID" value="MBW84112.1"/>
    <property type="molecule type" value="Transcribed_RNA"/>
</dbReference>
<reference evidence="2" key="1">
    <citation type="submission" date="2018-02" db="EMBL/GenBank/DDBJ databases">
        <title>Rhizophora mucronata_Transcriptome.</title>
        <authorList>
            <person name="Meera S.P."/>
            <person name="Sreeshan A."/>
            <person name="Augustine A."/>
        </authorList>
    </citation>
    <scope>NUCLEOTIDE SEQUENCE</scope>
    <source>
        <tissue evidence="2">Leaf</tissue>
    </source>
</reference>
<accession>A0A2P2ISC1</accession>
<keyword evidence="1" id="KW-1133">Transmembrane helix</keyword>
<organism evidence="2">
    <name type="scientific">Rhizophora mucronata</name>
    <name type="common">Asiatic mangrove</name>
    <dbReference type="NCBI Taxonomy" id="61149"/>
    <lineage>
        <taxon>Eukaryota</taxon>
        <taxon>Viridiplantae</taxon>
        <taxon>Streptophyta</taxon>
        <taxon>Embryophyta</taxon>
        <taxon>Tracheophyta</taxon>
        <taxon>Spermatophyta</taxon>
        <taxon>Magnoliopsida</taxon>
        <taxon>eudicotyledons</taxon>
        <taxon>Gunneridae</taxon>
        <taxon>Pentapetalae</taxon>
        <taxon>rosids</taxon>
        <taxon>fabids</taxon>
        <taxon>Malpighiales</taxon>
        <taxon>Rhizophoraceae</taxon>
        <taxon>Rhizophora</taxon>
    </lineage>
</organism>
<protein>
    <submittedName>
        <fullName evidence="2">Uncharacterized protein</fullName>
    </submittedName>
</protein>
<keyword evidence="1" id="KW-0472">Membrane</keyword>
<feature type="transmembrane region" description="Helical" evidence="1">
    <location>
        <begin position="42"/>
        <end position="64"/>
    </location>
</feature>
<name>A0A2P2ISC1_RHIMU</name>
<keyword evidence="1" id="KW-0812">Transmembrane</keyword>
<dbReference type="PROSITE" id="PS51257">
    <property type="entry name" value="PROKAR_LIPOPROTEIN"/>
    <property type="match status" value="1"/>
</dbReference>
<evidence type="ECO:0000256" key="1">
    <source>
        <dbReference type="SAM" id="Phobius"/>
    </source>
</evidence>
<evidence type="ECO:0000313" key="2">
    <source>
        <dbReference type="EMBL" id="MBW84112.1"/>
    </source>
</evidence>
<sequence length="69" mass="7564">MGVLKQHDPGFPPGTVTTGFSSSSCYADGLKFVHELSSCASFFLMFTYVFLQMNMLGIPFISLFSSKVL</sequence>
<proteinExistence type="predicted"/>